<comment type="caution">
    <text evidence="2">The sequence shown here is derived from an EMBL/GenBank/DDBJ whole genome shotgun (WGS) entry which is preliminary data.</text>
</comment>
<protein>
    <submittedName>
        <fullName evidence="2">Retrovirus-related pol polyprotein from transposon TNT 1-94</fullName>
    </submittedName>
</protein>
<reference evidence="2" key="2">
    <citation type="submission" date="2022-01" db="EMBL/GenBank/DDBJ databases">
        <authorList>
            <person name="Yamashiro T."/>
            <person name="Shiraishi A."/>
            <person name="Satake H."/>
            <person name="Nakayama K."/>
        </authorList>
    </citation>
    <scope>NUCLEOTIDE SEQUENCE</scope>
</reference>
<gene>
    <name evidence="2" type="ORF">Tco_0893129</name>
</gene>
<dbReference type="InterPro" id="IPR012337">
    <property type="entry name" value="RNaseH-like_sf"/>
</dbReference>
<name>A0ABQ5CAM9_9ASTR</name>
<feature type="region of interest" description="Disordered" evidence="1">
    <location>
        <begin position="209"/>
        <end position="248"/>
    </location>
</feature>
<feature type="compositionally biased region" description="Basic and acidic residues" evidence="1">
    <location>
        <begin position="228"/>
        <end position="244"/>
    </location>
</feature>
<evidence type="ECO:0000313" key="2">
    <source>
        <dbReference type="EMBL" id="GJT23192.1"/>
    </source>
</evidence>
<feature type="compositionally biased region" description="Low complexity" evidence="1">
    <location>
        <begin position="209"/>
        <end position="227"/>
    </location>
</feature>
<dbReference type="SUPFAM" id="SSF53098">
    <property type="entry name" value="Ribonuclease H-like"/>
    <property type="match status" value="1"/>
</dbReference>
<dbReference type="Proteomes" id="UP001151760">
    <property type="component" value="Unassembled WGS sequence"/>
</dbReference>
<sequence>MSGYAVLSEVNTVRQDVSRLKETKRLMEKFNEDVLEEVVSRHGVLVSIISDRDGRITSQFWQSLQNALGIQLDMSTTVTSESFVIQDWSIGESYTSGYLLEKTYVHLSVFRRFESVPTVVLAERYISSVAHDVMVGRWRSRVISRPSTPSKLPSFYASFAEIPTFSPVLAPSAFVTPAIDIISPIDAPPGPLPSHQLALRYTSHHSSLDDFTSDSLPDSPFDSSSDSPSDHSLSDHSLSDHPSEDSIEEDIDAGVPADVEAGTDVGISTKTDEGIGLDVEPSREDFPDLVSVNRSLEVMQLGLDAAMQQLYDHMKEIPIDRIASIEIGQRQLEVDSVIASAERAGLSSRVTVLERSNTRLRETLRMESVRANKLRRHLVFVEDKLRLICRSRYYERMRFRRFETFAARRMGFRP</sequence>
<keyword evidence="3" id="KW-1185">Reference proteome</keyword>
<evidence type="ECO:0000256" key="1">
    <source>
        <dbReference type="SAM" id="MobiDB-lite"/>
    </source>
</evidence>
<proteinExistence type="predicted"/>
<evidence type="ECO:0000313" key="3">
    <source>
        <dbReference type="Proteomes" id="UP001151760"/>
    </source>
</evidence>
<dbReference type="EMBL" id="BQNB010014035">
    <property type="protein sequence ID" value="GJT23192.1"/>
    <property type="molecule type" value="Genomic_DNA"/>
</dbReference>
<reference evidence="2" key="1">
    <citation type="journal article" date="2022" name="Int. J. Mol. Sci.">
        <title>Draft Genome of Tanacetum Coccineum: Genomic Comparison of Closely Related Tanacetum-Family Plants.</title>
        <authorList>
            <person name="Yamashiro T."/>
            <person name="Shiraishi A."/>
            <person name="Nakayama K."/>
            <person name="Satake H."/>
        </authorList>
    </citation>
    <scope>NUCLEOTIDE SEQUENCE</scope>
</reference>
<organism evidence="2 3">
    <name type="scientific">Tanacetum coccineum</name>
    <dbReference type="NCBI Taxonomy" id="301880"/>
    <lineage>
        <taxon>Eukaryota</taxon>
        <taxon>Viridiplantae</taxon>
        <taxon>Streptophyta</taxon>
        <taxon>Embryophyta</taxon>
        <taxon>Tracheophyta</taxon>
        <taxon>Spermatophyta</taxon>
        <taxon>Magnoliopsida</taxon>
        <taxon>eudicotyledons</taxon>
        <taxon>Gunneridae</taxon>
        <taxon>Pentapetalae</taxon>
        <taxon>asterids</taxon>
        <taxon>campanulids</taxon>
        <taxon>Asterales</taxon>
        <taxon>Asteraceae</taxon>
        <taxon>Asteroideae</taxon>
        <taxon>Anthemideae</taxon>
        <taxon>Anthemidinae</taxon>
        <taxon>Tanacetum</taxon>
    </lineage>
</organism>
<dbReference type="Gene3D" id="3.30.420.10">
    <property type="entry name" value="Ribonuclease H-like superfamily/Ribonuclease H"/>
    <property type="match status" value="1"/>
</dbReference>
<accession>A0ABQ5CAM9</accession>
<dbReference type="InterPro" id="IPR036397">
    <property type="entry name" value="RNaseH_sf"/>
</dbReference>